<dbReference type="GO" id="GO:0005829">
    <property type="term" value="C:cytosol"/>
    <property type="evidence" value="ECO:0007669"/>
    <property type="project" value="TreeGrafter"/>
</dbReference>
<dbReference type="PROSITE" id="PS50042">
    <property type="entry name" value="CNMP_BINDING_3"/>
    <property type="match status" value="1"/>
</dbReference>
<dbReference type="InterPro" id="IPR018488">
    <property type="entry name" value="cNMP-bd_CS"/>
</dbReference>
<dbReference type="EMBL" id="UINC01065894">
    <property type="protein sequence ID" value="SVB96016.1"/>
    <property type="molecule type" value="Genomic_DNA"/>
</dbReference>
<protein>
    <recommendedName>
        <fullName evidence="1">Cyclic nucleotide-binding domain-containing protein</fullName>
    </recommendedName>
</protein>
<dbReference type="InterPro" id="IPR050397">
    <property type="entry name" value="Env_Response_Regulators"/>
</dbReference>
<feature type="domain" description="Cyclic nucleotide-binding" evidence="1">
    <location>
        <begin position="11"/>
        <end position="131"/>
    </location>
</feature>
<dbReference type="Gene3D" id="2.60.120.10">
    <property type="entry name" value="Jelly Rolls"/>
    <property type="match status" value="1"/>
</dbReference>
<dbReference type="PRINTS" id="PR00103">
    <property type="entry name" value="CAMPKINASE"/>
</dbReference>
<dbReference type="GO" id="GO:0003700">
    <property type="term" value="F:DNA-binding transcription factor activity"/>
    <property type="evidence" value="ECO:0007669"/>
    <property type="project" value="TreeGrafter"/>
</dbReference>
<organism evidence="2">
    <name type="scientific">marine metagenome</name>
    <dbReference type="NCBI Taxonomy" id="408172"/>
    <lineage>
        <taxon>unclassified sequences</taxon>
        <taxon>metagenomes</taxon>
        <taxon>ecological metagenomes</taxon>
    </lineage>
</organism>
<dbReference type="PANTHER" id="PTHR24567:SF74">
    <property type="entry name" value="HTH-TYPE TRANSCRIPTIONAL REGULATOR ARCR"/>
    <property type="match status" value="1"/>
</dbReference>
<dbReference type="PROSITE" id="PS00888">
    <property type="entry name" value="CNMP_BINDING_1"/>
    <property type="match status" value="1"/>
</dbReference>
<accession>A0A382I8R5</accession>
<dbReference type="AlphaFoldDB" id="A0A382I8R5"/>
<gene>
    <name evidence="2" type="ORF">METZ01_LOCUS248870</name>
</gene>
<dbReference type="PROSITE" id="PS00889">
    <property type="entry name" value="CNMP_BINDING_2"/>
    <property type="match status" value="1"/>
</dbReference>
<dbReference type="InterPro" id="IPR014710">
    <property type="entry name" value="RmlC-like_jellyroll"/>
</dbReference>
<dbReference type="SMART" id="SM00100">
    <property type="entry name" value="cNMP"/>
    <property type="match status" value="1"/>
</dbReference>
<dbReference type="PANTHER" id="PTHR24567">
    <property type="entry name" value="CRP FAMILY TRANSCRIPTIONAL REGULATORY PROTEIN"/>
    <property type="match status" value="1"/>
</dbReference>
<reference evidence="2" key="1">
    <citation type="submission" date="2018-05" db="EMBL/GenBank/DDBJ databases">
        <authorList>
            <person name="Lanie J.A."/>
            <person name="Ng W.-L."/>
            <person name="Kazmierczak K.M."/>
            <person name="Andrzejewski T.M."/>
            <person name="Davidsen T.M."/>
            <person name="Wayne K.J."/>
            <person name="Tettelin H."/>
            <person name="Glass J.I."/>
            <person name="Rusch D."/>
            <person name="Podicherti R."/>
            <person name="Tsui H.-C.T."/>
            <person name="Winkler M.E."/>
        </authorList>
    </citation>
    <scope>NUCLEOTIDE SEQUENCE</scope>
</reference>
<feature type="non-terminal residue" evidence="2">
    <location>
        <position position="190"/>
    </location>
</feature>
<proteinExistence type="predicted"/>
<dbReference type="CDD" id="cd00038">
    <property type="entry name" value="CAP_ED"/>
    <property type="match status" value="1"/>
</dbReference>
<dbReference type="SUPFAM" id="SSF51206">
    <property type="entry name" value="cAMP-binding domain-like"/>
    <property type="match status" value="1"/>
</dbReference>
<dbReference type="InterPro" id="IPR000595">
    <property type="entry name" value="cNMP-bd_dom"/>
</dbReference>
<evidence type="ECO:0000259" key="1">
    <source>
        <dbReference type="PROSITE" id="PS50042"/>
    </source>
</evidence>
<evidence type="ECO:0000313" key="2">
    <source>
        <dbReference type="EMBL" id="SVB96016.1"/>
    </source>
</evidence>
<dbReference type="Pfam" id="PF00027">
    <property type="entry name" value="cNMP_binding"/>
    <property type="match status" value="1"/>
</dbReference>
<sequence>MARSVLAGVSFFSDLAEDDLEQIAEHAVLESFMRGALVITEGDLADALYVVISGRVKVFLGSDDGKEVVLTILVPGECFGEIALLDEEPRSASVAAMEKTKLLVIRRDTFLELLQGNPILARSMISSLAYLVRRLTGSVQSLALKDVYRRIVEILERRAVCEGEVRVINERLIHQLLVDMVGASREMVSR</sequence>
<dbReference type="InterPro" id="IPR018490">
    <property type="entry name" value="cNMP-bd_dom_sf"/>
</dbReference>
<name>A0A382I8R5_9ZZZZ</name>
<dbReference type="InterPro" id="IPR036388">
    <property type="entry name" value="WH-like_DNA-bd_sf"/>
</dbReference>
<dbReference type="Gene3D" id="1.10.10.10">
    <property type="entry name" value="Winged helix-like DNA-binding domain superfamily/Winged helix DNA-binding domain"/>
    <property type="match status" value="1"/>
</dbReference>